<dbReference type="PANTHER" id="PTHR30408:SF12">
    <property type="entry name" value="TYPE I RESTRICTION ENZYME MJAVIII SPECIFICITY SUBUNIT"/>
    <property type="match status" value="1"/>
</dbReference>
<reference evidence="3 4" key="1">
    <citation type="submission" date="2019-12" db="EMBL/GenBank/DDBJ databases">
        <authorList>
            <person name="Huq M.A."/>
        </authorList>
    </citation>
    <scope>NUCLEOTIDE SEQUENCE [LARGE SCALE GENOMIC DNA]</scope>
    <source>
        <strain evidence="3 4">MAH-34</strain>
    </source>
</reference>
<dbReference type="InterPro" id="IPR044946">
    <property type="entry name" value="Restrct_endonuc_typeI_TRD_sf"/>
</dbReference>
<accession>A0ABW9U1G1</accession>
<evidence type="ECO:0000256" key="2">
    <source>
        <dbReference type="ARBA" id="ARBA00023125"/>
    </source>
</evidence>
<comment type="caution">
    <text evidence="3">The sequence shown here is derived from an EMBL/GenBank/DDBJ whole genome shotgun (WGS) entry which is preliminary data.</text>
</comment>
<dbReference type="PANTHER" id="PTHR30408">
    <property type="entry name" value="TYPE-1 RESTRICTION ENZYME ECOKI SPECIFICITY PROTEIN"/>
    <property type="match status" value="1"/>
</dbReference>
<evidence type="ECO:0008006" key="5">
    <source>
        <dbReference type="Google" id="ProtNLM"/>
    </source>
</evidence>
<name>A0ABW9U1G1_9BACL</name>
<evidence type="ECO:0000313" key="3">
    <source>
        <dbReference type="EMBL" id="MVQ33356.1"/>
    </source>
</evidence>
<protein>
    <recommendedName>
        <fullName evidence="5">Type I restriction modification DNA specificity domain-containing protein</fullName>
    </recommendedName>
</protein>
<organism evidence="3 4">
    <name type="scientific">Paenibacillus anseongense</name>
    <dbReference type="NCBI Taxonomy" id="2682845"/>
    <lineage>
        <taxon>Bacteria</taxon>
        <taxon>Bacillati</taxon>
        <taxon>Bacillota</taxon>
        <taxon>Bacilli</taxon>
        <taxon>Bacillales</taxon>
        <taxon>Paenibacillaceae</taxon>
        <taxon>Paenibacillus</taxon>
    </lineage>
</organism>
<dbReference type="RefSeq" id="WP_157317528.1">
    <property type="nucleotide sequence ID" value="NZ_WSEM01000003.1"/>
</dbReference>
<dbReference type="EMBL" id="WSEM01000003">
    <property type="protein sequence ID" value="MVQ33356.1"/>
    <property type="molecule type" value="Genomic_DNA"/>
</dbReference>
<dbReference type="Proteomes" id="UP000467637">
    <property type="component" value="Unassembled WGS sequence"/>
</dbReference>
<dbReference type="InterPro" id="IPR052021">
    <property type="entry name" value="Type-I_RS_S_subunit"/>
</dbReference>
<evidence type="ECO:0000313" key="4">
    <source>
        <dbReference type="Proteomes" id="UP000467637"/>
    </source>
</evidence>
<sequence length="151" mass="17429">MSPRRARDYELEAGDVLLSSRGTLLKMTVVKPEDIQEKALVFSQNFLRIRVSDRSKYEPNFIKAFMESPIGQYYLQAYQRGTTVTVLSHKDVASIKLPKLTFDHQREVAQMLLHADELYQKAMEEAKGKHEKSYTDSYQLMGISNSYSKID</sequence>
<evidence type="ECO:0000256" key="1">
    <source>
        <dbReference type="ARBA" id="ARBA00022747"/>
    </source>
</evidence>
<proteinExistence type="predicted"/>
<keyword evidence="4" id="KW-1185">Reference proteome</keyword>
<gene>
    <name evidence="3" type="ORF">GON05_01720</name>
</gene>
<keyword evidence="1" id="KW-0680">Restriction system</keyword>
<keyword evidence="2" id="KW-0238">DNA-binding</keyword>
<dbReference type="SUPFAM" id="SSF116734">
    <property type="entry name" value="DNA methylase specificity domain"/>
    <property type="match status" value="1"/>
</dbReference>
<dbReference type="Gene3D" id="3.90.220.20">
    <property type="entry name" value="DNA methylase specificity domains"/>
    <property type="match status" value="1"/>
</dbReference>